<dbReference type="InterPro" id="IPR004045">
    <property type="entry name" value="Glutathione_S-Trfase_N"/>
</dbReference>
<protein>
    <submittedName>
        <fullName evidence="3">Glutathione S-transferase</fullName>
    </submittedName>
</protein>
<dbReference type="RefSeq" id="WP_021696333.1">
    <property type="nucleotide sequence ID" value="NZ_BATC01000005.1"/>
</dbReference>
<dbReference type="InterPro" id="IPR036282">
    <property type="entry name" value="Glutathione-S-Trfase_C_sf"/>
</dbReference>
<dbReference type="AlphaFoldDB" id="A0A8E0KM44"/>
<evidence type="ECO:0000313" key="3">
    <source>
        <dbReference type="EMBL" id="GAD58237.1"/>
    </source>
</evidence>
<dbReference type="Pfam" id="PF02798">
    <property type="entry name" value="GST_N"/>
    <property type="match status" value="1"/>
</dbReference>
<dbReference type="Gene3D" id="3.40.30.10">
    <property type="entry name" value="Glutaredoxin"/>
    <property type="match status" value="1"/>
</dbReference>
<dbReference type="SUPFAM" id="SSF52833">
    <property type="entry name" value="Thioredoxin-like"/>
    <property type="match status" value="1"/>
</dbReference>
<evidence type="ECO:0000259" key="1">
    <source>
        <dbReference type="PROSITE" id="PS50404"/>
    </source>
</evidence>
<dbReference type="Gene3D" id="1.20.1050.10">
    <property type="match status" value="1"/>
</dbReference>
<dbReference type="OrthoDB" id="7583243at2"/>
<dbReference type="SFLD" id="SFLDG01150">
    <property type="entry name" value="Main.1:_Beta-like"/>
    <property type="match status" value="1"/>
</dbReference>
<dbReference type="SFLD" id="SFLDS00019">
    <property type="entry name" value="Glutathione_Transferase_(cytos"/>
    <property type="match status" value="1"/>
</dbReference>
<dbReference type="Proteomes" id="UP000016569">
    <property type="component" value="Unassembled WGS sequence"/>
</dbReference>
<comment type="caution">
    <text evidence="3">The sequence shown here is derived from an EMBL/GenBank/DDBJ whole genome shotgun (WGS) entry which is preliminary data.</text>
</comment>
<dbReference type="PROSITE" id="PS50404">
    <property type="entry name" value="GST_NTER"/>
    <property type="match status" value="1"/>
</dbReference>
<feature type="domain" description="GST N-terminal" evidence="1">
    <location>
        <begin position="1"/>
        <end position="80"/>
    </location>
</feature>
<reference evidence="4" key="1">
    <citation type="journal article" date="2013" name="Genome Announc.">
        <title>Draft Genome Sequence of the Dimorphic Prosthecate Bacterium Brevundimonas abyssalis TAR-001T.</title>
        <authorList>
            <person name="Tsubouchi T."/>
            <person name="Nishi S."/>
            <person name="Usui K."/>
            <person name="Shimane Y."/>
            <person name="Takaki Y."/>
            <person name="Maruyama T."/>
            <person name="Hatada Y."/>
        </authorList>
    </citation>
    <scope>NUCLEOTIDE SEQUENCE [LARGE SCALE GENOMIC DNA]</scope>
    <source>
        <strain evidence="4">TAR-001</strain>
    </source>
</reference>
<dbReference type="CDD" id="cd03188">
    <property type="entry name" value="GST_C_Beta"/>
    <property type="match status" value="1"/>
</dbReference>
<proteinExistence type="predicted"/>
<organism evidence="3 4">
    <name type="scientific">Brevundimonas abyssalis TAR-001</name>
    <dbReference type="NCBI Taxonomy" id="1391729"/>
    <lineage>
        <taxon>Bacteria</taxon>
        <taxon>Pseudomonadati</taxon>
        <taxon>Pseudomonadota</taxon>
        <taxon>Alphaproteobacteria</taxon>
        <taxon>Caulobacterales</taxon>
        <taxon>Caulobacteraceae</taxon>
        <taxon>Brevundimonas</taxon>
    </lineage>
</organism>
<dbReference type="Pfam" id="PF13410">
    <property type="entry name" value="GST_C_2"/>
    <property type="match status" value="1"/>
</dbReference>
<keyword evidence="4" id="KW-1185">Reference proteome</keyword>
<dbReference type="GO" id="GO:0016740">
    <property type="term" value="F:transferase activity"/>
    <property type="evidence" value="ECO:0007669"/>
    <property type="project" value="UniProtKB-KW"/>
</dbReference>
<dbReference type="CDD" id="cd03057">
    <property type="entry name" value="GST_N_Beta"/>
    <property type="match status" value="1"/>
</dbReference>
<keyword evidence="3" id="KW-0808">Transferase</keyword>
<dbReference type="PROSITE" id="PS50405">
    <property type="entry name" value="GST_CTER"/>
    <property type="match status" value="1"/>
</dbReference>
<dbReference type="InterPro" id="IPR036249">
    <property type="entry name" value="Thioredoxin-like_sf"/>
</dbReference>
<dbReference type="EMBL" id="BATC01000005">
    <property type="protein sequence ID" value="GAD58237.1"/>
    <property type="molecule type" value="Genomic_DNA"/>
</dbReference>
<evidence type="ECO:0000313" key="4">
    <source>
        <dbReference type="Proteomes" id="UP000016569"/>
    </source>
</evidence>
<dbReference type="SUPFAM" id="SSF47616">
    <property type="entry name" value="GST C-terminal domain-like"/>
    <property type="match status" value="1"/>
</dbReference>
<dbReference type="PANTHER" id="PTHR44051:SF8">
    <property type="entry name" value="GLUTATHIONE S-TRANSFERASE GSTA"/>
    <property type="match status" value="1"/>
</dbReference>
<dbReference type="PANTHER" id="PTHR44051">
    <property type="entry name" value="GLUTATHIONE S-TRANSFERASE-RELATED"/>
    <property type="match status" value="1"/>
</dbReference>
<evidence type="ECO:0000259" key="2">
    <source>
        <dbReference type="PROSITE" id="PS50405"/>
    </source>
</evidence>
<accession>A0A8E0KM44</accession>
<dbReference type="InterPro" id="IPR010987">
    <property type="entry name" value="Glutathione-S-Trfase_C-like"/>
</dbReference>
<sequence length="206" mass="22144">MLKLYYSPGACALASHIAFEEAGADYESVKIDLKAGEQKAPDYLAINPAGVTPALVTDEGVLTENAVIMSWIADLHPDRNLVPADAFQRARMDAFNGWAAASLHPALSRLMFSRPPLEGDARDAALKAVKDKLALAEQHLLKGPFVMGDQHTVADGYLSVFTRWCRLAGILDGDAYPKLNTHLDAVQARPAVQRALKAQGIEPVGG</sequence>
<name>A0A8E0KM44_9CAUL</name>
<dbReference type="SFLD" id="SFLDG00358">
    <property type="entry name" value="Main_(cytGST)"/>
    <property type="match status" value="1"/>
</dbReference>
<feature type="domain" description="GST C-terminal" evidence="2">
    <location>
        <begin position="85"/>
        <end position="206"/>
    </location>
</feature>
<gene>
    <name evidence="3" type="ORF">MBEBAB_0487</name>
</gene>
<dbReference type="InterPro" id="IPR040079">
    <property type="entry name" value="Glutathione_S-Trfase"/>
</dbReference>